<reference evidence="2 3" key="1">
    <citation type="submission" date="2021-06" db="EMBL/GenBank/DDBJ databases">
        <authorList>
            <person name="Kallberg Y."/>
            <person name="Tangrot J."/>
            <person name="Rosling A."/>
        </authorList>
    </citation>
    <scope>NUCLEOTIDE SEQUENCE [LARGE SCALE GENOMIC DNA]</scope>
    <source>
        <strain evidence="2 3">120-4 pot B 10/14</strain>
    </source>
</reference>
<comment type="caution">
    <text evidence="2">The sequence shown here is derived from an EMBL/GenBank/DDBJ whole genome shotgun (WGS) entry which is preliminary data.</text>
</comment>
<keyword evidence="3" id="KW-1185">Reference proteome</keyword>
<dbReference type="EMBL" id="CAJVQB010018984">
    <property type="protein sequence ID" value="CAG8789495.1"/>
    <property type="molecule type" value="Genomic_DNA"/>
</dbReference>
<evidence type="ECO:0000313" key="2">
    <source>
        <dbReference type="EMBL" id="CAG8789495.1"/>
    </source>
</evidence>
<protein>
    <submittedName>
        <fullName evidence="2">2888_t:CDS:1</fullName>
    </submittedName>
</protein>
<gene>
    <name evidence="2" type="ORF">GMARGA_LOCUS21010</name>
</gene>
<feature type="region of interest" description="Disordered" evidence="1">
    <location>
        <begin position="26"/>
        <end position="55"/>
    </location>
</feature>
<name>A0ABN7VPC1_GIGMA</name>
<accession>A0ABN7VPC1</accession>
<proteinExistence type="predicted"/>
<organism evidence="2 3">
    <name type="scientific">Gigaspora margarita</name>
    <dbReference type="NCBI Taxonomy" id="4874"/>
    <lineage>
        <taxon>Eukaryota</taxon>
        <taxon>Fungi</taxon>
        <taxon>Fungi incertae sedis</taxon>
        <taxon>Mucoromycota</taxon>
        <taxon>Glomeromycotina</taxon>
        <taxon>Glomeromycetes</taxon>
        <taxon>Diversisporales</taxon>
        <taxon>Gigasporaceae</taxon>
        <taxon>Gigaspora</taxon>
    </lineage>
</organism>
<evidence type="ECO:0000313" key="3">
    <source>
        <dbReference type="Proteomes" id="UP000789901"/>
    </source>
</evidence>
<feature type="compositionally biased region" description="Basic and acidic residues" evidence="1">
    <location>
        <begin position="26"/>
        <end position="46"/>
    </location>
</feature>
<evidence type="ECO:0000256" key="1">
    <source>
        <dbReference type="SAM" id="MobiDB-lite"/>
    </source>
</evidence>
<dbReference type="Proteomes" id="UP000789901">
    <property type="component" value="Unassembled WGS sequence"/>
</dbReference>
<sequence length="81" mass="9558">MANPDPYYDNIDTAAVDNNSIKQHAKERQNINNREYEDKFNNKDRPTTYSSKSVGDNARWTFNNVLDKPNNETYYSSKEQY</sequence>